<dbReference type="Proteomes" id="UP000249739">
    <property type="component" value="Unassembled WGS sequence"/>
</dbReference>
<feature type="region of interest" description="Disordered" evidence="1">
    <location>
        <begin position="110"/>
        <end position="140"/>
    </location>
</feature>
<protein>
    <recommendedName>
        <fullName evidence="4">Flagellar FliJ protein</fullName>
    </recommendedName>
</protein>
<reference evidence="2 3" key="1">
    <citation type="submission" date="2017-08" db="EMBL/GenBank/DDBJ databases">
        <title>Infants hospitalized years apart are colonized by the same room-sourced microbial strains.</title>
        <authorList>
            <person name="Brooks B."/>
            <person name="Olm M.R."/>
            <person name="Firek B.A."/>
            <person name="Baker R."/>
            <person name="Thomas B.C."/>
            <person name="Morowitz M.J."/>
            <person name="Banfield J.F."/>
        </authorList>
    </citation>
    <scope>NUCLEOTIDE SEQUENCE [LARGE SCALE GENOMIC DNA]</scope>
    <source>
        <strain evidence="2">S2_006_000_R2_64</strain>
    </source>
</reference>
<sequence length="140" mass="16754">MANLKPLIRLRKFQVEEKQKVLAALLREVEKFETKKREVLVSIKEERKIAEESDDYETQAAYRLYAERARDQVKLIDLEINKYNFLIQKAQDDMREAFAEQKKIEIIQKEREAEEAREENRKDSARMDEVGMTGFVRKEE</sequence>
<dbReference type="EMBL" id="QFOT01000007">
    <property type="protein sequence ID" value="PZP57107.1"/>
    <property type="molecule type" value="Genomic_DNA"/>
</dbReference>
<organism evidence="2 3">
    <name type="scientific">Micavibrio aeruginosavorus</name>
    <dbReference type="NCBI Taxonomy" id="349221"/>
    <lineage>
        <taxon>Bacteria</taxon>
        <taxon>Pseudomonadati</taxon>
        <taxon>Bdellovibrionota</taxon>
        <taxon>Bdellovibrionia</taxon>
        <taxon>Bdellovibrionales</taxon>
        <taxon>Pseudobdellovibrionaceae</taxon>
        <taxon>Micavibrio</taxon>
    </lineage>
</organism>
<evidence type="ECO:0000313" key="3">
    <source>
        <dbReference type="Proteomes" id="UP000249739"/>
    </source>
</evidence>
<dbReference type="AlphaFoldDB" id="A0A2W5FTG1"/>
<name>A0A2W5FTG1_9BACT</name>
<accession>A0A2W5FTG1</accession>
<evidence type="ECO:0008006" key="4">
    <source>
        <dbReference type="Google" id="ProtNLM"/>
    </source>
</evidence>
<comment type="caution">
    <text evidence="2">The sequence shown here is derived from an EMBL/GenBank/DDBJ whole genome shotgun (WGS) entry which is preliminary data.</text>
</comment>
<evidence type="ECO:0000256" key="1">
    <source>
        <dbReference type="SAM" id="MobiDB-lite"/>
    </source>
</evidence>
<evidence type="ECO:0000313" key="2">
    <source>
        <dbReference type="EMBL" id="PZP57107.1"/>
    </source>
</evidence>
<proteinExistence type="predicted"/>
<gene>
    <name evidence="2" type="ORF">DI586_01390</name>
</gene>
<dbReference type="InterPro" id="IPR053716">
    <property type="entry name" value="Flag_assembly_chemotaxis_eff"/>
</dbReference>
<dbReference type="Gene3D" id="1.10.287.1700">
    <property type="match status" value="1"/>
</dbReference>
<feature type="compositionally biased region" description="Basic and acidic residues" evidence="1">
    <location>
        <begin position="110"/>
        <end position="129"/>
    </location>
</feature>